<evidence type="ECO:0000313" key="1">
    <source>
        <dbReference type="EMBL" id="PLL39401.1"/>
    </source>
</evidence>
<name>A0A2J4R7U6_9ENTR</name>
<keyword evidence="1" id="KW-0238">DNA-binding</keyword>
<dbReference type="InterPro" id="IPR014926">
    <property type="entry name" value="Phage_D3112_Orf24"/>
</dbReference>
<dbReference type="GO" id="GO:0003677">
    <property type="term" value="F:DNA binding"/>
    <property type="evidence" value="ECO:0007669"/>
    <property type="project" value="UniProtKB-KW"/>
</dbReference>
<dbReference type="AlphaFoldDB" id="A0A2J4R7U6"/>
<reference evidence="1 2" key="2">
    <citation type="submission" date="2018-01" db="EMBL/GenBank/DDBJ databases">
        <title>Genomic study of Klebsiella pneumoniae.</title>
        <authorList>
            <person name="Yang Y."/>
            <person name="Bicalho R."/>
        </authorList>
    </citation>
    <scope>NUCLEOTIDE SEQUENCE [LARGE SCALE GENOMIC DNA]</scope>
    <source>
        <strain evidence="1 2">A11</strain>
    </source>
</reference>
<gene>
    <name evidence="1" type="ORF">CWN50_13825</name>
</gene>
<proteinExistence type="predicted"/>
<dbReference type="Pfam" id="PF08822">
    <property type="entry name" value="DUF1804"/>
    <property type="match status" value="1"/>
</dbReference>
<evidence type="ECO:0000313" key="2">
    <source>
        <dbReference type="Proteomes" id="UP000234505"/>
    </source>
</evidence>
<protein>
    <submittedName>
        <fullName evidence="1">DNA-binding protein</fullName>
    </submittedName>
</protein>
<organism evidence="1 2">
    <name type="scientific">Klebsiella michiganensis</name>
    <dbReference type="NCBI Taxonomy" id="1134687"/>
    <lineage>
        <taxon>Bacteria</taxon>
        <taxon>Pseudomonadati</taxon>
        <taxon>Pseudomonadota</taxon>
        <taxon>Gammaproteobacteria</taxon>
        <taxon>Enterobacterales</taxon>
        <taxon>Enterobacteriaceae</taxon>
        <taxon>Klebsiella/Raoultella group</taxon>
        <taxon>Klebsiella</taxon>
    </lineage>
</organism>
<sequence>MAHPPETREKVRRLYIQSQLSLQIVSSQCGVSFATTARWKKDAQDSGDDWDKLRAANVLAGNGMEDVGRAILMGLLVQYQTTIEQLNVDSQLPPQARVELLASLSDAFNKATVASKRVLPETSQLATAMEVLTMLSTFISEKYPKHMEAFVQVLEPFGNEVQKHYG</sequence>
<reference evidence="1 2" key="1">
    <citation type="submission" date="2017-11" db="EMBL/GenBank/DDBJ databases">
        <authorList>
            <person name="Han C.G."/>
        </authorList>
    </citation>
    <scope>NUCLEOTIDE SEQUENCE [LARGE SCALE GENOMIC DNA]</scope>
    <source>
        <strain evidence="1 2">A11</strain>
    </source>
</reference>
<accession>A0A2J4R7U6</accession>
<dbReference type="Proteomes" id="UP000234505">
    <property type="component" value="Unassembled WGS sequence"/>
</dbReference>
<comment type="caution">
    <text evidence="1">The sequence shown here is derived from an EMBL/GenBank/DDBJ whole genome shotgun (WGS) entry which is preliminary data.</text>
</comment>
<dbReference type="EMBL" id="PIDS01000419">
    <property type="protein sequence ID" value="PLL39401.1"/>
    <property type="molecule type" value="Genomic_DNA"/>
</dbReference>